<feature type="region of interest" description="Disordered" evidence="10">
    <location>
        <begin position="1"/>
        <end position="32"/>
    </location>
</feature>
<proteinExistence type="predicted"/>
<dbReference type="GO" id="GO:0006633">
    <property type="term" value="P:fatty acid biosynthetic process"/>
    <property type="evidence" value="ECO:0007669"/>
    <property type="project" value="InterPro"/>
</dbReference>
<dbReference type="SMART" id="SM00825">
    <property type="entry name" value="PKS_KS"/>
    <property type="match status" value="1"/>
</dbReference>
<feature type="region of interest" description="N-terminal hotdog fold" evidence="9">
    <location>
        <begin position="959"/>
        <end position="1092"/>
    </location>
</feature>
<feature type="domain" description="Ketosynthase family 3 (KS3)" evidence="12">
    <location>
        <begin position="47"/>
        <end position="465"/>
    </location>
</feature>
<dbReference type="PANTHER" id="PTHR43775:SF49">
    <property type="entry name" value="SYNTHASE, PUTATIVE (JCVI)-RELATED"/>
    <property type="match status" value="1"/>
</dbReference>
<dbReference type="InterPro" id="IPR014030">
    <property type="entry name" value="Ketoacyl_synth_N"/>
</dbReference>
<evidence type="ECO:0000256" key="5">
    <source>
        <dbReference type="ARBA" id="ARBA00022857"/>
    </source>
</evidence>
<feature type="active site" description="Proton donor; for dehydratase activity" evidence="9">
    <location>
        <position position="1177"/>
    </location>
</feature>
<dbReference type="InterPro" id="IPR014031">
    <property type="entry name" value="Ketoacyl_synth_C"/>
</dbReference>
<gene>
    <name evidence="14" type="ORF">PCL_01818</name>
</gene>
<dbReference type="InterPro" id="IPR049552">
    <property type="entry name" value="PKS_DH_N"/>
</dbReference>
<dbReference type="PANTHER" id="PTHR43775">
    <property type="entry name" value="FATTY ACID SYNTHASE"/>
    <property type="match status" value="1"/>
</dbReference>
<evidence type="ECO:0000256" key="3">
    <source>
        <dbReference type="ARBA" id="ARBA00022603"/>
    </source>
</evidence>
<dbReference type="InterPro" id="IPR032821">
    <property type="entry name" value="PKS_assoc"/>
</dbReference>
<dbReference type="Gene3D" id="3.40.366.10">
    <property type="entry name" value="Malonyl-Coenzyme A Acyl Carrier Protein, domain 2"/>
    <property type="match status" value="1"/>
</dbReference>
<name>A0A2U3E2L3_PURLI</name>
<dbReference type="SMART" id="SM00826">
    <property type="entry name" value="PKS_DH"/>
    <property type="match status" value="1"/>
</dbReference>
<dbReference type="Pfam" id="PF08242">
    <property type="entry name" value="Methyltransf_12"/>
    <property type="match status" value="1"/>
</dbReference>
<dbReference type="InterPro" id="IPR013154">
    <property type="entry name" value="ADH-like_N"/>
</dbReference>
<dbReference type="InterPro" id="IPR057326">
    <property type="entry name" value="KR_dom"/>
</dbReference>
<keyword evidence="7" id="KW-0511">Multifunctional enzyme</keyword>
<dbReference type="GO" id="GO:0016491">
    <property type="term" value="F:oxidoreductase activity"/>
    <property type="evidence" value="ECO:0007669"/>
    <property type="project" value="UniProtKB-KW"/>
</dbReference>
<dbReference type="InterPro" id="IPR009081">
    <property type="entry name" value="PP-bd_ACP"/>
</dbReference>
<dbReference type="InterPro" id="IPR001227">
    <property type="entry name" value="Ac_transferase_dom_sf"/>
</dbReference>
<evidence type="ECO:0000256" key="6">
    <source>
        <dbReference type="ARBA" id="ARBA00023002"/>
    </source>
</evidence>
<dbReference type="SMART" id="SM00827">
    <property type="entry name" value="PKS_AT"/>
    <property type="match status" value="1"/>
</dbReference>
<dbReference type="CDD" id="cd00833">
    <property type="entry name" value="PKS"/>
    <property type="match status" value="1"/>
</dbReference>
<dbReference type="InterPro" id="IPR020806">
    <property type="entry name" value="PKS_PP-bd"/>
</dbReference>
<dbReference type="InterPro" id="IPR042104">
    <property type="entry name" value="PKS_dehydratase_sf"/>
</dbReference>
<dbReference type="Pfam" id="PF00698">
    <property type="entry name" value="Acyl_transf_1"/>
    <property type="match status" value="1"/>
</dbReference>
<reference evidence="14 15" key="1">
    <citation type="journal article" date="2016" name="Front. Microbiol.">
        <title>Genome and transcriptome sequences reveal the specific parasitism of the nematophagous Purpureocillium lilacinum 36-1.</title>
        <authorList>
            <person name="Xie J."/>
            <person name="Li S."/>
            <person name="Mo C."/>
            <person name="Xiao X."/>
            <person name="Peng D."/>
            <person name="Wang G."/>
            <person name="Xiao Y."/>
        </authorList>
    </citation>
    <scope>NUCLEOTIDE SEQUENCE [LARGE SCALE GENOMIC DNA]</scope>
    <source>
        <strain evidence="14 15">36-1</strain>
    </source>
</reference>
<dbReference type="SUPFAM" id="SSF51735">
    <property type="entry name" value="NAD(P)-binding Rossmann-fold domains"/>
    <property type="match status" value="2"/>
</dbReference>
<dbReference type="Gene3D" id="3.40.47.10">
    <property type="match status" value="1"/>
</dbReference>
<accession>A0A2U3E2L3</accession>
<dbReference type="Gene3D" id="3.30.70.3290">
    <property type="match status" value="1"/>
</dbReference>
<evidence type="ECO:0000256" key="8">
    <source>
        <dbReference type="ARBA" id="ARBA00023315"/>
    </source>
</evidence>
<dbReference type="Gene3D" id="3.90.180.10">
    <property type="entry name" value="Medium-chain alcohol dehydrogenases, catalytic domain"/>
    <property type="match status" value="1"/>
</dbReference>
<comment type="caution">
    <text evidence="14">The sequence shown here is derived from an EMBL/GenBank/DDBJ whole genome shotgun (WGS) entry which is preliminary data.</text>
</comment>
<feature type="domain" description="Carrier" evidence="11">
    <location>
        <begin position="2491"/>
        <end position="2567"/>
    </location>
</feature>
<dbReference type="SUPFAM" id="SSF53335">
    <property type="entry name" value="S-adenosyl-L-methionine-dependent methyltransferases"/>
    <property type="match status" value="1"/>
</dbReference>
<dbReference type="Pfam" id="PF14765">
    <property type="entry name" value="PS-DH"/>
    <property type="match status" value="1"/>
</dbReference>
<dbReference type="SUPFAM" id="SSF52151">
    <property type="entry name" value="FabD/lysophospholipase-like"/>
    <property type="match status" value="1"/>
</dbReference>
<dbReference type="SMART" id="SM00822">
    <property type="entry name" value="PKS_KR"/>
    <property type="match status" value="1"/>
</dbReference>
<dbReference type="InterPro" id="IPR029063">
    <property type="entry name" value="SAM-dependent_MTases_sf"/>
</dbReference>
<dbReference type="SUPFAM" id="SSF50129">
    <property type="entry name" value="GroES-like"/>
    <property type="match status" value="1"/>
</dbReference>
<dbReference type="InterPro" id="IPR011032">
    <property type="entry name" value="GroES-like_sf"/>
</dbReference>
<dbReference type="SMART" id="SM00823">
    <property type="entry name" value="PKS_PP"/>
    <property type="match status" value="1"/>
</dbReference>
<keyword evidence="5" id="KW-0521">NADP</keyword>
<dbReference type="Pfam" id="PF16197">
    <property type="entry name" value="KAsynt_C_assoc"/>
    <property type="match status" value="1"/>
</dbReference>
<dbReference type="InterPro" id="IPR016039">
    <property type="entry name" value="Thiolase-like"/>
</dbReference>
<dbReference type="InterPro" id="IPR049551">
    <property type="entry name" value="PKS_DH_C"/>
</dbReference>
<keyword evidence="4" id="KW-0808">Transferase</keyword>
<evidence type="ECO:0000313" key="15">
    <source>
        <dbReference type="Proteomes" id="UP000245956"/>
    </source>
</evidence>
<dbReference type="InterPro" id="IPR016036">
    <property type="entry name" value="Malonyl_transacylase_ACP-bd"/>
</dbReference>
<dbReference type="FunFam" id="3.40.50.720:FF:000209">
    <property type="entry name" value="Polyketide synthase Pks12"/>
    <property type="match status" value="1"/>
</dbReference>
<dbReference type="GO" id="GO:1901336">
    <property type="term" value="P:lactone biosynthetic process"/>
    <property type="evidence" value="ECO:0007669"/>
    <property type="project" value="UniProtKB-ARBA"/>
</dbReference>
<dbReference type="SUPFAM" id="SSF55048">
    <property type="entry name" value="Probable ACP-binding domain of malonyl-CoA ACP transacylase"/>
    <property type="match status" value="1"/>
</dbReference>
<evidence type="ECO:0000259" key="13">
    <source>
        <dbReference type="PROSITE" id="PS52019"/>
    </source>
</evidence>
<dbReference type="Gene3D" id="3.10.129.110">
    <property type="entry name" value="Polyketide synthase dehydratase"/>
    <property type="match status" value="1"/>
</dbReference>
<dbReference type="Pfam" id="PF00109">
    <property type="entry name" value="ketoacyl-synt"/>
    <property type="match status" value="1"/>
</dbReference>
<evidence type="ECO:0000259" key="11">
    <source>
        <dbReference type="PROSITE" id="PS50075"/>
    </source>
</evidence>
<dbReference type="InterPro" id="IPR020841">
    <property type="entry name" value="PKS_Beta-ketoAc_synthase_dom"/>
</dbReference>
<dbReference type="PROSITE" id="PS52004">
    <property type="entry name" value="KS3_2"/>
    <property type="match status" value="1"/>
</dbReference>
<feature type="domain" description="PKS/mFAS DH" evidence="13">
    <location>
        <begin position="959"/>
        <end position="1260"/>
    </location>
</feature>
<dbReference type="InterPro" id="IPR016035">
    <property type="entry name" value="Acyl_Trfase/lysoPLipase"/>
</dbReference>
<dbReference type="CDD" id="cd02440">
    <property type="entry name" value="AdoMet_MTases"/>
    <property type="match status" value="1"/>
</dbReference>
<dbReference type="InterPro" id="IPR014043">
    <property type="entry name" value="Acyl_transferase_dom"/>
</dbReference>
<dbReference type="Pfam" id="PF00550">
    <property type="entry name" value="PP-binding"/>
    <property type="match status" value="1"/>
</dbReference>
<dbReference type="Proteomes" id="UP000245956">
    <property type="component" value="Unassembled WGS sequence"/>
</dbReference>
<dbReference type="Pfam" id="PF21089">
    <property type="entry name" value="PKS_DH_N"/>
    <property type="match status" value="1"/>
</dbReference>
<keyword evidence="8" id="KW-0012">Acyltransferase</keyword>
<evidence type="ECO:0000256" key="1">
    <source>
        <dbReference type="ARBA" id="ARBA00022450"/>
    </source>
</evidence>
<keyword evidence="6" id="KW-0560">Oxidoreductase</keyword>
<evidence type="ECO:0000313" key="14">
    <source>
        <dbReference type="EMBL" id="PWI68729.1"/>
    </source>
</evidence>
<dbReference type="GO" id="GO:0008168">
    <property type="term" value="F:methyltransferase activity"/>
    <property type="evidence" value="ECO:0007669"/>
    <property type="project" value="UniProtKB-KW"/>
</dbReference>
<protein>
    <submittedName>
        <fullName evidence="14">Uncharacterized protein</fullName>
    </submittedName>
</protein>
<feature type="region of interest" description="C-terminal hotdog fold" evidence="9">
    <location>
        <begin position="1105"/>
        <end position="1260"/>
    </location>
</feature>
<evidence type="ECO:0000256" key="7">
    <source>
        <dbReference type="ARBA" id="ARBA00023268"/>
    </source>
</evidence>
<sequence>MSPTAIRDVSSRSSDNTPSDAQSTGSPVSTTLSTDQFLSDAESQGSFPPIAIVGIGLRLPGGVNTTEAFWSSILNKQSFRSEVPRSRYNVDAFHSTSGRPGTVKSRHGYFLEDDISSMDAAFFSMSKAEVERLDPQQRLLLEVVWECMESAGQRDWRGRNIGCYVGVFGEDWLDLNAKDPQHTGMYRITGTADFALANRVSYEFDMKGPSMTIETGCSSSLVGLHEACAAIHAGACESAVVAGTNLLLSPTMTLALSEQGVLSPSGMCQSFDAKADGYVRGEAVNAVFVKKLEDAVRDGDPIRAIIRGTATNFDGKTAGISNPSSDSHEALIRQAYAAAGIDDFTSTAFVECHGTGTPTGDPIETTAVGRVFGEKGVYIGSVKPNVGHSEGASGLTSLIKTVLALEHSTIPPQANFADPNPKIPWEESNLRVSTKPLPWPSGHIQRAAVNNFGIGGANALVVVDSAMPLELHRPSLPPAVIDGPSLRPRHHLLPISGHHPDSIKELMTNISAYAKKHPLRLGDLAHTLGARRKAHLYRSHAVVTGGDDLDIQFSPITKARPGSSTVNFLFTGQGAQWAGMALELLHDFPDFLASIRAMDKALQSLPHPPNWTMEEELQRPKELNRINEPEFSQPICTALQVGLVNLLYTVGIRPAAVVGHSSGEIAAAYAAGALSQDAAITVAYYRGQVTKKQTRRGGMAAVGLGSEEVAQFLKATEHTAGIVGVACVNSPNSVTLSGDDEALDAAIGRIKSAMPDCFVRRLKVDKAYHSHHMEEIGDIYEMLIAPYVSTKELRIPLFSSVTSKRIISSEHLGAPYWRSNLERPVLFSSAVRSMLQTENRAASAQVLLEVGPHSALAGPVRDIIKSLSSEAVGAAPPYVSSLIRNHDSTRAFTAALGQLYQASAPVDLSAASRLHCQDETACPPAVLTDLPPYPWRHDAKYWSESRIAHSWRQRKFPPHELLGVRTMDADDLEPAWRNMLRLDDAAWIRDHKIHDDVVFPAAGYVSMIGEAIRQINSDDIPIADFSLKQVDIRTALVLREDETKELVTRMRKVRLTTSLESSAWFEFCISSFNGETWVKHCTGQARASSDAVIQGEPELGEDHPRPVSSPAAWYRTMKAVGLNYGPQFQGLTNISAASATMTKDEDRKAAATIRDRSHDEQDRMAETKYQIHPTTIDYCLQTFMVAVASGLSRELNNLRMPTYIDQLYIRRGATSMRVGVSVGTSQGGLVRGTATAVSDGQVVLWMHGVELSSLGDTNTPTEGGSSPDDGVAAAQLVWKPDLDFADPSTLIESHGRVRDACVKVERLSLLCSLETLRRVRDLPVGTSLSHLEKFRTWLVAQRQRAVDGTYDHVPDAPTLASLGPEHLGAEMLAAQVAVDGTSGSEVGKVMVRSVEFAEAIFRGEIDSIEVLIQQSGLENVYIYMQSLCEYERYFELLGHSNPCLRILEIGAGTGGTTEGVLKGLTRPDSNGQPLRRYSQYDYTDVSVGFFGNAQQRFKDYENIQYRVLDITREPEAQGFEEGSYDLVLASNVLHATPSLQETLSNVRRLLKPGGKLFLQELSPVYRAINYIMGFLPGWWLGDMDGRPTEPYVVPSRWDSELRKTGFSGVDSAIFDDEAPYHLNANIIATAVLESPSQGTAPNGHVSILCTTRDSSIATQLHNTLADQGHDVTFTSLNDGPPENGCIISLLDLEEPFFYRMTSEKLSKLQSYLGGIAPSSALLWVTGLGQVGCKDPVYASTLGAARTIRSELAIDFATLELDLSRLPLRLYVDTIIGVCGKIERTCHLKGSGELDPDWEFASVDGEVLIPRYNWIGIDQDVQYIPGGSEAPADTSGDEEALQLSVGRPGQLQSLTWVAGEALPPLGPDQIEIEPRAVGLNFKDVLVAMGIVQGLKPGLGLECAGIIRRVGSEVQDLKVGDRVVAFDHGFFASRTITSSKLAAKIPDALTFEEAATMPCVYSTAMHALVQVGGLQSGQSVLIHSACGGVGIAAINICRMKGAEIFATVGNPEKAYFLMKEFGIRQDHIFHSRDGSFYTDLMEVTQGRGVDLVLNSLSGELLHTSWKCVAEFGKMLEIGKRDFVGRGQLAMDTFEANRMFVGVDMSQMAIGRPDMFKRVLGDCMRCFSQGLIDPIRPIKSFPASQVVDAFRYMQKGQHIGKIVVTMPGEGHASSASNLEIVRRAKSAHFRPDASYLLVGGLGGLGRAVSTWMIENGARSLVYLSRSGGESLQDKAFVRELSAQGCTAQVFKGDAACQQDVEKAIRDADRPIAGVLLMSMVLQDRAFLKLTLNDWHAAVAPKVNAAWAVHNALESTQTNLDFMVLFSSLSAVMGQIGQANYASGNTFLAAFAQYRHALSLPASVLDIGVMEDVGYVSENQGILEQFRSLGYYTLKEQGLLDALTFSIKNQEPRTVDTSQLLNSAEIVIGLRSLQPVSDPTTRVLWKRDRRMALAHLKRASSSAGDTATAASGSQDLAVFVSKVADQPHLIEQEETQEFLTKQIGARLYAFMFQPEEDLDVNLSLTALGIDSLVAIEIRNWWRQTFGLELSVLEIMSASSIKALGKLAIDGLRKEHRRDTGS</sequence>
<dbReference type="InterPro" id="IPR013217">
    <property type="entry name" value="Methyltransf_12"/>
</dbReference>
<evidence type="ECO:0000259" key="12">
    <source>
        <dbReference type="PROSITE" id="PS52004"/>
    </source>
</evidence>
<dbReference type="Pfam" id="PF13602">
    <property type="entry name" value="ADH_zinc_N_2"/>
    <property type="match status" value="1"/>
</dbReference>
<dbReference type="GO" id="GO:0032259">
    <property type="term" value="P:methylation"/>
    <property type="evidence" value="ECO:0007669"/>
    <property type="project" value="UniProtKB-KW"/>
</dbReference>
<dbReference type="GO" id="GO:0004315">
    <property type="term" value="F:3-oxoacyl-[acyl-carrier-protein] synthase activity"/>
    <property type="evidence" value="ECO:0007669"/>
    <property type="project" value="InterPro"/>
</dbReference>
<dbReference type="Gene3D" id="3.40.50.720">
    <property type="entry name" value="NAD(P)-binding Rossmann-like Domain"/>
    <property type="match status" value="2"/>
</dbReference>
<evidence type="ECO:0000256" key="4">
    <source>
        <dbReference type="ARBA" id="ARBA00022679"/>
    </source>
</evidence>
<dbReference type="EMBL" id="LCWV01000014">
    <property type="protein sequence ID" value="PWI68729.1"/>
    <property type="molecule type" value="Genomic_DNA"/>
</dbReference>
<dbReference type="PROSITE" id="PS50075">
    <property type="entry name" value="CARRIER"/>
    <property type="match status" value="1"/>
</dbReference>
<dbReference type="InterPro" id="IPR036736">
    <property type="entry name" value="ACP-like_sf"/>
</dbReference>
<dbReference type="Pfam" id="PF08240">
    <property type="entry name" value="ADH_N"/>
    <property type="match status" value="1"/>
</dbReference>
<dbReference type="GO" id="GO:0044550">
    <property type="term" value="P:secondary metabolite biosynthetic process"/>
    <property type="evidence" value="ECO:0007669"/>
    <property type="project" value="TreeGrafter"/>
</dbReference>
<dbReference type="SUPFAM" id="SSF53901">
    <property type="entry name" value="Thiolase-like"/>
    <property type="match status" value="1"/>
</dbReference>
<dbReference type="InterPro" id="IPR050091">
    <property type="entry name" value="PKS_NRPS_Biosynth_Enz"/>
</dbReference>
<dbReference type="InterPro" id="IPR020843">
    <property type="entry name" value="ER"/>
</dbReference>
<dbReference type="PROSITE" id="PS52019">
    <property type="entry name" value="PKS_MFAS_DH"/>
    <property type="match status" value="1"/>
</dbReference>
<dbReference type="Pfam" id="PF02801">
    <property type="entry name" value="Ketoacyl-synt_C"/>
    <property type="match status" value="1"/>
</dbReference>
<dbReference type="InterPro" id="IPR020807">
    <property type="entry name" value="PKS_DH"/>
</dbReference>
<dbReference type="Gene3D" id="1.10.1200.10">
    <property type="entry name" value="ACP-like"/>
    <property type="match status" value="1"/>
</dbReference>
<feature type="compositionally biased region" description="Polar residues" evidence="10">
    <location>
        <begin position="11"/>
        <end position="32"/>
    </location>
</feature>
<dbReference type="GO" id="GO:0004312">
    <property type="term" value="F:fatty acid synthase activity"/>
    <property type="evidence" value="ECO:0007669"/>
    <property type="project" value="TreeGrafter"/>
</dbReference>
<feature type="active site" description="Proton acceptor; for dehydratase activity" evidence="9">
    <location>
        <position position="991"/>
    </location>
</feature>
<dbReference type="GO" id="GO:0031177">
    <property type="term" value="F:phosphopantetheine binding"/>
    <property type="evidence" value="ECO:0007669"/>
    <property type="project" value="InterPro"/>
</dbReference>
<keyword evidence="1" id="KW-0596">Phosphopantetheine</keyword>
<dbReference type="SMART" id="SM00829">
    <property type="entry name" value="PKS_ER"/>
    <property type="match status" value="1"/>
</dbReference>
<dbReference type="SUPFAM" id="SSF47336">
    <property type="entry name" value="ACP-like"/>
    <property type="match status" value="1"/>
</dbReference>
<dbReference type="InterPro" id="IPR013968">
    <property type="entry name" value="PKS_KR"/>
</dbReference>
<dbReference type="InterPro" id="IPR018201">
    <property type="entry name" value="Ketoacyl_synth_AS"/>
</dbReference>
<keyword evidence="2" id="KW-0597">Phosphoprotein</keyword>
<dbReference type="CDD" id="cd05195">
    <property type="entry name" value="enoyl_red"/>
    <property type="match status" value="1"/>
</dbReference>
<evidence type="ECO:0000256" key="2">
    <source>
        <dbReference type="ARBA" id="ARBA00022553"/>
    </source>
</evidence>
<organism evidence="14 15">
    <name type="scientific">Purpureocillium lilacinum</name>
    <name type="common">Paecilomyces lilacinus</name>
    <dbReference type="NCBI Taxonomy" id="33203"/>
    <lineage>
        <taxon>Eukaryota</taxon>
        <taxon>Fungi</taxon>
        <taxon>Dikarya</taxon>
        <taxon>Ascomycota</taxon>
        <taxon>Pezizomycotina</taxon>
        <taxon>Sordariomycetes</taxon>
        <taxon>Hypocreomycetidae</taxon>
        <taxon>Hypocreales</taxon>
        <taxon>Ophiocordycipitaceae</taxon>
        <taxon>Purpureocillium</taxon>
    </lineage>
</organism>
<dbReference type="InterPro" id="IPR049900">
    <property type="entry name" value="PKS_mFAS_DH"/>
</dbReference>
<dbReference type="PROSITE" id="PS00606">
    <property type="entry name" value="KS3_1"/>
    <property type="match status" value="1"/>
</dbReference>
<dbReference type="InterPro" id="IPR036291">
    <property type="entry name" value="NAD(P)-bd_dom_sf"/>
</dbReference>
<dbReference type="Gene3D" id="3.40.50.150">
    <property type="entry name" value="Vaccinia Virus protein VP39"/>
    <property type="match status" value="1"/>
</dbReference>
<dbReference type="Pfam" id="PF08659">
    <property type="entry name" value="KR"/>
    <property type="match status" value="1"/>
</dbReference>
<evidence type="ECO:0000256" key="9">
    <source>
        <dbReference type="PROSITE-ProRule" id="PRU01363"/>
    </source>
</evidence>
<evidence type="ECO:0000256" key="10">
    <source>
        <dbReference type="SAM" id="MobiDB-lite"/>
    </source>
</evidence>
<keyword evidence="3" id="KW-0489">Methyltransferase</keyword>